<dbReference type="EMBL" id="JAOB01000004">
    <property type="protein sequence ID" value="EUA78647.1"/>
    <property type="molecule type" value="Genomic_DNA"/>
</dbReference>
<organism evidence="3">
    <name type="scientific">Mycobacterium xenopi 4042</name>
    <dbReference type="NCBI Taxonomy" id="1299334"/>
    <lineage>
        <taxon>Bacteria</taxon>
        <taxon>Bacillati</taxon>
        <taxon>Actinomycetota</taxon>
        <taxon>Actinomycetes</taxon>
        <taxon>Mycobacteriales</taxon>
        <taxon>Mycobacteriaceae</taxon>
        <taxon>Mycobacterium</taxon>
    </lineage>
</organism>
<comment type="caution">
    <text evidence="3">The sequence shown here is derived from an EMBL/GenBank/DDBJ whole genome shotgun (WGS) entry which is preliminary data.</text>
</comment>
<dbReference type="InterPro" id="IPR029035">
    <property type="entry name" value="DHS-like_NAD/FAD-binding_dom"/>
</dbReference>
<evidence type="ECO:0000259" key="2">
    <source>
        <dbReference type="Pfam" id="PF02776"/>
    </source>
</evidence>
<dbReference type="SUPFAM" id="SSF52467">
    <property type="entry name" value="DHS-like NAD/FAD-binding domain"/>
    <property type="match status" value="1"/>
</dbReference>
<feature type="domain" description="Thiamine pyrophosphate enzyme central" evidence="1">
    <location>
        <begin position="145"/>
        <end position="232"/>
    </location>
</feature>
<dbReference type="GO" id="GO:0000287">
    <property type="term" value="F:magnesium ion binding"/>
    <property type="evidence" value="ECO:0007669"/>
    <property type="project" value="InterPro"/>
</dbReference>
<dbReference type="Gene3D" id="3.40.50.970">
    <property type="match status" value="1"/>
</dbReference>
<dbReference type="Pfam" id="PF00205">
    <property type="entry name" value="TPP_enzyme_M"/>
    <property type="match status" value="1"/>
</dbReference>
<sequence>MRVRSGRLCEIQRPDRGLRRHVWPGAIHLLNGLYDAKLDRVPVLAIVGQTNRSAMGGSYQQEVDLMSLYKDVASDYIQMVTVPEQLPNVLDRAIRTALTRRAPTAVIIPADVQELEYSPPTHEFKMVPSSLGFEWPDVEPSKTGLQRAADVLNAGERVAMLVGCGARGAIQEVSEIADILGAGVAKPLLGKDVLSDELPWVTGAIGLLGTRPSYELMRDCDTLLTVGSSFPYTQFLPPFGQARACRSTSTRR</sequence>
<evidence type="ECO:0000259" key="1">
    <source>
        <dbReference type="Pfam" id="PF00205"/>
    </source>
</evidence>
<name>X8ECJ9_MYCXE</name>
<protein>
    <submittedName>
        <fullName evidence="3">Thiamine pyrophosphate enzyme, N-terminal TPP binding domain protein</fullName>
    </submittedName>
</protein>
<dbReference type="PANTHER" id="PTHR42981">
    <property type="entry name" value="PYRUVATE DEHYDROGENASE [UBIQUINONE]"/>
    <property type="match status" value="1"/>
</dbReference>
<reference evidence="3" key="1">
    <citation type="submission" date="2014-01" db="EMBL/GenBank/DDBJ databases">
        <authorList>
            <person name="Brown-Elliot B."/>
            <person name="Wallace R."/>
            <person name="Lenaerts A."/>
            <person name="Ordway D."/>
            <person name="DeGroote M.A."/>
            <person name="Parker T."/>
            <person name="Sizemore C."/>
            <person name="Tallon L.J."/>
            <person name="Sadzewicz L.K."/>
            <person name="Sengamalay N."/>
            <person name="Fraser C.M."/>
            <person name="Hine E."/>
            <person name="Shefchek K.A."/>
            <person name="Das S.P."/>
            <person name="Tettelin H."/>
        </authorList>
    </citation>
    <scope>NUCLEOTIDE SEQUENCE [LARGE SCALE GENOMIC DNA]</scope>
    <source>
        <strain evidence="3">4042</strain>
    </source>
</reference>
<dbReference type="PANTHER" id="PTHR42981:SF2">
    <property type="entry name" value="PYRUVATE DEHYDROGENASE [UBIQUINONE]"/>
    <property type="match status" value="1"/>
</dbReference>
<feature type="domain" description="Thiamine pyrophosphate enzyme N-terminal TPP-binding" evidence="2">
    <location>
        <begin position="21"/>
        <end position="67"/>
    </location>
</feature>
<dbReference type="InterPro" id="IPR012000">
    <property type="entry name" value="Thiamin_PyroP_enz_cen_dom"/>
</dbReference>
<evidence type="ECO:0000313" key="3">
    <source>
        <dbReference type="EMBL" id="EUA78647.1"/>
    </source>
</evidence>
<gene>
    <name evidence="3" type="ORF">I553_2937</name>
</gene>
<proteinExistence type="predicted"/>
<dbReference type="InterPro" id="IPR029061">
    <property type="entry name" value="THDP-binding"/>
</dbReference>
<dbReference type="InterPro" id="IPR047211">
    <property type="entry name" value="POXB-like"/>
</dbReference>
<dbReference type="PATRIC" id="fig|1299334.3.peg.178"/>
<dbReference type="AlphaFoldDB" id="X8ECJ9"/>
<dbReference type="Gene3D" id="3.40.50.1220">
    <property type="entry name" value="TPP-binding domain"/>
    <property type="match status" value="1"/>
</dbReference>
<dbReference type="InterPro" id="IPR012001">
    <property type="entry name" value="Thiamin_PyroP_enz_TPP-bd_dom"/>
</dbReference>
<accession>X8ECJ9</accession>
<dbReference type="SUPFAM" id="SSF52518">
    <property type="entry name" value="Thiamin diphosphate-binding fold (THDP-binding)"/>
    <property type="match status" value="1"/>
</dbReference>
<dbReference type="GO" id="GO:0030976">
    <property type="term" value="F:thiamine pyrophosphate binding"/>
    <property type="evidence" value="ECO:0007669"/>
    <property type="project" value="InterPro"/>
</dbReference>
<dbReference type="Pfam" id="PF02776">
    <property type="entry name" value="TPP_enzyme_N"/>
    <property type="match status" value="1"/>
</dbReference>